<reference evidence="2 3" key="1">
    <citation type="journal article" date="2018" name="IMA Fungus">
        <title>IMA Genome-F 9: Draft genome sequence of Annulohypoxylon stygium, Aspergillus mulundensis, Berkeleyomyces basicola (syn. Thielaviopsis basicola), Ceratocystis smalleyi, two Cercospora beticola strains, Coleophoma cylindrospora, Fusarium fracticaudum, Phialophora cf. hyalina, and Morchella septimelata.</title>
        <authorList>
            <person name="Wingfield B.D."/>
            <person name="Bills G.F."/>
            <person name="Dong Y."/>
            <person name="Huang W."/>
            <person name="Nel W.J."/>
            <person name="Swalarsk-Parry B.S."/>
            <person name="Vaghefi N."/>
            <person name="Wilken P.M."/>
            <person name="An Z."/>
            <person name="de Beer Z.W."/>
            <person name="De Vos L."/>
            <person name="Chen L."/>
            <person name="Duong T.A."/>
            <person name="Gao Y."/>
            <person name="Hammerbacher A."/>
            <person name="Kikkert J.R."/>
            <person name="Li Y."/>
            <person name="Li H."/>
            <person name="Li K."/>
            <person name="Li Q."/>
            <person name="Liu X."/>
            <person name="Ma X."/>
            <person name="Naidoo K."/>
            <person name="Pethybridge S.J."/>
            <person name="Sun J."/>
            <person name="Steenkamp E.T."/>
            <person name="van der Nest M.A."/>
            <person name="van Wyk S."/>
            <person name="Wingfield M.J."/>
            <person name="Xiong C."/>
            <person name="Yue Q."/>
            <person name="Zhang X."/>
        </authorList>
    </citation>
    <scope>NUCLEOTIDE SEQUENCE [LARGE SCALE GENOMIC DNA]</scope>
    <source>
        <strain evidence="2 3">BP6252</strain>
    </source>
</reference>
<organism evidence="2 3">
    <name type="scientific">Coleophoma cylindrospora</name>
    <dbReference type="NCBI Taxonomy" id="1849047"/>
    <lineage>
        <taxon>Eukaryota</taxon>
        <taxon>Fungi</taxon>
        <taxon>Dikarya</taxon>
        <taxon>Ascomycota</taxon>
        <taxon>Pezizomycotina</taxon>
        <taxon>Leotiomycetes</taxon>
        <taxon>Helotiales</taxon>
        <taxon>Dermateaceae</taxon>
        <taxon>Coleophoma</taxon>
    </lineage>
</organism>
<dbReference type="PANTHER" id="PTHR24148:SF64">
    <property type="entry name" value="HETEROKARYON INCOMPATIBILITY DOMAIN-CONTAINING PROTEIN"/>
    <property type="match status" value="1"/>
</dbReference>
<dbReference type="InterPro" id="IPR052895">
    <property type="entry name" value="HetReg/Transcr_Mod"/>
</dbReference>
<feature type="domain" description="Heterokaryon incompatibility" evidence="1">
    <location>
        <begin position="37"/>
        <end position="194"/>
    </location>
</feature>
<name>A0A3D8QAC4_9HELO</name>
<evidence type="ECO:0000313" key="3">
    <source>
        <dbReference type="Proteomes" id="UP000256645"/>
    </source>
</evidence>
<dbReference type="InterPro" id="IPR010730">
    <property type="entry name" value="HET"/>
</dbReference>
<dbReference type="OrthoDB" id="3744018at2759"/>
<dbReference type="Proteomes" id="UP000256645">
    <property type="component" value="Unassembled WGS sequence"/>
</dbReference>
<dbReference type="PANTHER" id="PTHR24148">
    <property type="entry name" value="ANKYRIN REPEAT DOMAIN-CONTAINING PROTEIN 39 HOMOLOG-RELATED"/>
    <property type="match status" value="1"/>
</dbReference>
<gene>
    <name evidence="2" type="ORF">BP6252_13252</name>
</gene>
<keyword evidence="3" id="KW-1185">Reference proteome</keyword>
<sequence length="601" mass="68043">MSRHLPTGSLSRGRSAFAMIDPETELYSHKLGRAQHVAISYVWSEWQDGSIFNLPNWSLLRSRLLELVGASASSFMKVQTGNRRNCWLDSKCINQASAEDKAYWIPRMDEVYSEARCIVLLLRNIDLGPLVEAEKQLACDVFSMDIRDDNHNCLLTQICTSSTQLSLDLQQKALETLKLLCEGTWRRRAWIFQEILLSDEYVISGENNSQLKLSDCGVLASFLYSIHPRETWLRQFADWCRRLHYLRLRYHNYSLCVANLLQMAQDLEATVEADKFYALCGLLRLKNLGYNGSHTSHQALQAIILELTRKGQMSWAYAFRPLRHSIEGSLCLTATRFSRYLDHNQSQNGSLYAKPVVTTDSIDISAVELGIVEEVKAISQVLQQAEDCFKTHGTNFPPILQYLAAMPSLIHKLVSETISPLLLQPLYGRMQAALQLSPKSSSADFVWCLYTLDTHERITSLVDDHSLTQEDSICLEIATAASKVIRQQISSLEQDYAIVYWLQDSVQARKGKMKAEELPQHYLMAIGDRNVPEGSKICRVRGDTITLAATFEHGETTEVAGWGGALFPLHESQVVGSGTLVKRLKHWIAEPKPIRLKFNII</sequence>
<evidence type="ECO:0000259" key="1">
    <source>
        <dbReference type="Pfam" id="PF06985"/>
    </source>
</evidence>
<dbReference type="Pfam" id="PF06985">
    <property type="entry name" value="HET"/>
    <property type="match status" value="1"/>
</dbReference>
<accession>A0A3D8QAC4</accession>
<evidence type="ECO:0000313" key="2">
    <source>
        <dbReference type="EMBL" id="RDW58776.1"/>
    </source>
</evidence>
<dbReference type="EMBL" id="PDLM01000017">
    <property type="protein sequence ID" value="RDW58776.1"/>
    <property type="molecule type" value="Genomic_DNA"/>
</dbReference>
<dbReference type="AlphaFoldDB" id="A0A3D8QAC4"/>
<comment type="caution">
    <text evidence="2">The sequence shown here is derived from an EMBL/GenBank/DDBJ whole genome shotgun (WGS) entry which is preliminary data.</text>
</comment>
<protein>
    <recommendedName>
        <fullName evidence="1">Heterokaryon incompatibility domain-containing protein</fullName>
    </recommendedName>
</protein>
<proteinExistence type="predicted"/>